<evidence type="ECO:0000313" key="1">
    <source>
        <dbReference type="EMBL" id="DAE13774.1"/>
    </source>
</evidence>
<name>A0A8S5Q389_9CAUD</name>
<accession>A0A8S5Q389</accession>
<sequence length="46" mass="5541">MLVIDRVNKRYMIKCKYLRESGILNMKNVHNACVRYQLRKTVLKSL</sequence>
<reference evidence="1" key="1">
    <citation type="journal article" date="2021" name="Proc. Natl. Acad. Sci. U.S.A.">
        <title>A Catalog of Tens of Thousands of Viruses from Human Metagenomes Reveals Hidden Associations with Chronic Diseases.</title>
        <authorList>
            <person name="Tisza M.J."/>
            <person name="Buck C.B."/>
        </authorList>
    </citation>
    <scope>NUCLEOTIDE SEQUENCE</scope>
    <source>
        <strain evidence="1">Ctza028</strain>
    </source>
</reference>
<dbReference type="EMBL" id="BK015569">
    <property type="protein sequence ID" value="DAE13774.1"/>
    <property type="molecule type" value="Genomic_DNA"/>
</dbReference>
<organism evidence="1">
    <name type="scientific">Podoviridae sp. ctza028</name>
    <dbReference type="NCBI Taxonomy" id="2825289"/>
    <lineage>
        <taxon>Viruses</taxon>
        <taxon>Duplodnaviria</taxon>
        <taxon>Heunggongvirae</taxon>
        <taxon>Uroviricota</taxon>
        <taxon>Caudoviricetes</taxon>
    </lineage>
</organism>
<protein>
    <submittedName>
        <fullName evidence="1">Uncharacterized protein</fullName>
    </submittedName>
</protein>
<proteinExistence type="predicted"/>